<sequence>MGQDIVANAANDYRYLKSGLNVPLCAYFASRIRVLGYLLGSVVYTNKLFEYRSRLAKRTFLRNGIPAAPTGNCLLVNVIVALFCVMAFSCTALLFFLRLRAIYNRNHVVVAIFFIF</sequence>
<dbReference type="AlphaFoldDB" id="A0A0D2L6Y5"/>
<keyword evidence="1" id="KW-1133">Transmembrane helix</keyword>
<organism evidence="2 3">
    <name type="scientific">Hypholoma sublateritium (strain FD-334 SS-4)</name>
    <dbReference type="NCBI Taxonomy" id="945553"/>
    <lineage>
        <taxon>Eukaryota</taxon>
        <taxon>Fungi</taxon>
        <taxon>Dikarya</taxon>
        <taxon>Basidiomycota</taxon>
        <taxon>Agaricomycotina</taxon>
        <taxon>Agaricomycetes</taxon>
        <taxon>Agaricomycetidae</taxon>
        <taxon>Agaricales</taxon>
        <taxon>Agaricineae</taxon>
        <taxon>Strophariaceae</taxon>
        <taxon>Hypholoma</taxon>
    </lineage>
</organism>
<keyword evidence="1" id="KW-0812">Transmembrane</keyword>
<dbReference type="EMBL" id="KN817547">
    <property type="protein sequence ID" value="KJA22777.1"/>
    <property type="molecule type" value="Genomic_DNA"/>
</dbReference>
<dbReference type="OrthoDB" id="3038990at2759"/>
<gene>
    <name evidence="2" type="ORF">HYPSUDRAFT_638281</name>
</gene>
<dbReference type="Proteomes" id="UP000054270">
    <property type="component" value="Unassembled WGS sequence"/>
</dbReference>
<feature type="transmembrane region" description="Helical" evidence="1">
    <location>
        <begin position="74"/>
        <end position="97"/>
    </location>
</feature>
<keyword evidence="1" id="KW-0472">Membrane</keyword>
<reference evidence="3" key="1">
    <citation type="submission" date="2014-04" db="EMBL/GenBank/DDBJ databases">
        <title>Evolutionary Origins and Diversification of the Mycorrhizal Mutualists.</title>
        <authorList>
            <consortium name="DOE Joint Genome Institute"/>
            <consortium name="Mycorrhizal Genomics Consortium"/>
            <person name="Kohler A."/>
            <person name="Kuo A."/>
            <person name="Nagy L.G."/>
            <person name="Floudas D."/>
            <person name="Copeland A."/>
            <person name="Barry K.W."/>
            <person name="Cichocki N."/>
            <person name="Veneault-Fourrey C."/>
            <person name="LaButti K."/>
            <person name="Lindquist E.A."/>
            <person name="Lipzen A."/>
            <person name="Lundell T."/>
            <person name="Morin E."/>
            <person name="Murat C."/>
            <person name="Riley R."/>
            <person name="Ohm R."/>
            <person name="Sun H."/>
            <person name="Tunlid A."/>
            <person name="Henrissat B."/>
            <person name="Grigoriev I.V."/>
            <person name="Hibbett D.S."/>
            <person name="Martin F."/>
        </authorList>
    </citation>
    <scope>NUCLEOTIDE SEQUENCE [LARGE SCALE GENOMIC DNA]</scope>
    <source>
        <strain evidence="3">FD-334 SS-4</strain>
    </source>
</reference>
<name>A0A0D2L6Y5_HYPSF</name>
<protein>
    <submittedName>
        <fullName evidence="2">Uncharacterized protein</fullName>
    </submittedName>
</protein>
<proteinExistence type="predicted"/>
<accession>A0A0D2L6Y5</accession>
<evidence type="ECO:0000313" key="2">
    <source>
        <dbReference type="EMBL" id="KJA22777.1"/>
    </source>
</evidence>
<evidence type="ECO:0000256" key="1">
    <source>
        <dbReference type="SAM" id="Phobius"/>
    </source>
</evidence>
<keyword evidence="3" id="KW-1185">Reference proteome</keyword>
<evidence type="ECO:0000313" key="3">
    <source>
        <dbReference type="Proteomes" id="UP000054270"/>
    </source>
</evidence>